<dbReference type="Pfam" id="PF13727">
    <property type="entry name" value="CoA_binding_3"/>
    <property type="match status" value="1"/>
</dbReference>
<comment type="similarity">
    <text evidence="1">Belongs to the polysaccharide synthase family.</text>
</comment>
<comment type="caution">
    <text evidence="4">The sequence shown here is derived from an EMBL/GenBank/DDBJ whole genome shotgun (WGS) entry which is preliminary data.</text>
</comment>
<evidence type="ECO:0000256" key="1">
    <source>
        <dbReference type="ARBA" id="ARBA00007430"/>
    </source>
</evidence>
<reference evidence="4 5" key="1">
    <citation type="submission" date="2018-11" db="EMBL/GenBank/DDBJ databases">
        <title>Whole genome sequencing of an environmental sample.</title>
        <authorList>
            <person name="Sarangi A.N."/>
            <person name="Singh D."/>
            <person name="Tripathy S."/>
        </authorList>
    </citation>
    <scope>NUCLEOTIDE SEQUENCE [LARGE SCALE GENOMIC DNA]</scope>
    <source>
        <strain evidence="4 5">Lakshadweep</strain>
    </source>
</reference>
<keyword evidence="2" id="KW-0812">Transmembrane</keyword>
<dbReference type="Pfam" id="PF02719">
    <property type="entry name" value="Polysacc_synt_2"/>
    <property type="match status" value="1"/>
</dbReference>
<feature type="transmembrane region" description="Helical" evidence="2">
    <location>
        <begin position="40"/>
        <end position="65"/>
    </location>
</feature>
<organism evidence="4 5">
    <name type="scientific">Leptolyngbya iicbica LK</name>
    <dbReference type="NCBI Taxonomy" id="2294035"/>
    <lineage>
        <taxon>Bacteria</taxon>
        <taxon>Bacillati</taxon>
        <taxon>Cyanobacteriota</taxon>
        <taxon>Cyanophyceae</taxon>
        <taxon>Leptolyngbyales</taxon>
        <taxon>Leptolyngbyaceae</taxon>
        <taxon>Leptolyngbya group</taxon>
        <taxon>Leptolyngbya</taxon>
        <taxon>Leptolyngbya iicbica</taxon>
    </lineage>
</organism>
<feature type="domain" description="Polysaccharide biosynthesis protein CapD-like" evidence="3">
    <location>
        <begin position="300"/>
        <end position="579"/>
    </location>
</feature>
<dbReference type="InterPro" id="IPR051203">
    <property type="entry name" value="Polysaccharide_Synthase-Rel"/>
</dbReference>
<dbReference type="Gene3D" id="3.40.50.720">
    <property type="entry name" value="NAD(P)-binding Rossmann-like Domain"/>
    <property type="match status" value="2"/>
</dbReference>
<dbReference type="SUPFAM" id="SSF51735">
    <property type="entry name" value="NAD(P)-binding Rossmann-fold domains"/>
    <property type="match status" value="2"/>
</dbReference>
<feature type="transmembrane region" description="Helical" evidence="2">
    <location>
        <begin position="7"/>
        <end position="28"/>
    </location>
</feature>
<evidence type="ECO:0000259" key="3">
    <source>
        <dbReference type="Pfam" id="PF02719"/>
    </source>
</evidence>
<dbReference type="InterPro" id="IPR036291">
    <property type="entry name" value="NAD(P)-bd_dom_sf"/>
</dbReference>
<dbReference type="EMBL" id="QVFV01000001">
    <property type="protein sequence ID" value="RZM82623.1"/>
    <property type="molecule type" value="Genomic_DNA"/>
</dbReference>
<dbReference type="InterPro" id="IPR003869">
    <property type="entry name" value="Polysac_CapD-like"/>
</dbReference>
<accession>A0A4Q7EH29</accession>
<gene>
    <name evidence="4" type="ORF">DYY88_05165</name>
</gene>
<name>A0A4Q7EH29_9CYAN</name>
<proteinExistence type="inferred from homology"/>
<keyword evidence="2" id="KW-0472">Membrane</keyword>
<keyword evidence="5" id="KW-1185">Reference proteome</keyword>
<dbReference type="AlphaFoldDB" id="A0A4Q7EH29"/>
<dbReference type="RefSeq" id="WP_044151074.1">
    <property type="nucleotide sequence ID" value="NZ_QVFV01000001.1"/>
</dbReference>
<dbReference type="CDD" id="cd05237">
    <property type="entry name" value="UDP_invert_4-6DH_SDR_e"/>
    <property type="match status" value="1"/>
</dbReference>
<dbReference type="OrthoDB" id="9803111at2"/>
<dbReference type="PANTHER" id="PTHR43318:SF1">
    <property type="entry name" value="POLYSACCHARIDE BIOSYNTHESIS PROTEIN EPSC-RELATED"/>
    <property type="match status" value="1"/>
</dbReference>
<protein>
    <submittedName>
        <fullName evidence="4">Polysaccharide biosynthesis protein</fullName>
    </submittedName>
</protein>
<sequence length="634" mass="71106">MSRLPSIYRLAQVALDAIVAILALFLAFFVRFEGTLPAQYWPLVEGILLVGIPARLLINWAFGVYRQIWRLFSLRDFWALFQAGSFYSLSLILLARLLLPKVIALPVLPLGVAVMDWGFCLAGMTCIRFLRSWQTPSTKGKHRLSTAQTKRLLLLGAGRAGAQIVRETRQNDRFNFQVVGFLDDDRSKLGRQVEGIQVLDKISQLVSWTNRLAVDEVLITMPSAPSDRIQRAVNLAKLEGIPIKIVPPMQELLSDRSLTRQIRDIRLEDLLGRPEVLLDFNQKLSNDFPSATEQIQDHVVLVTGAGGTIGSELCRQLARLQPRQLILVGRGENSIFHIDRELRQTFPNLEVVPVIADVRDTARIQKILRHFQPQVIFHAAAHKHVPLMEQNPTEAIENNTIASAKLALLADQMGVQTFVLISTDKAVAPTSFMGLSKRLAELLVSGVARQSQTRFLSVRFGNVLGSRGSVVLIFQEQIARGGPVTVTDPTMTRFFMTTPEATRLVLQSLAVGKTGQILVLDMGEPMRIYTLAEQLIRLEGYVPERDIKIQTTGIRPGEKLHEALVDEDEELCSTPHPRLNCLNKKQLHYLPVDFTLEQIETILKSEQLECLWQLLSPNFSSIAPHERAVDNTLN</sequence>
<evidence type="ECO:0000313" key="5">
    <source>
        <dbReference type="Proteomes" id="UP000292459"/>
    </source>
</evidence>
<dbReference type="Proteomes" id="UP000292459">
    <property type="component" value="Unassembled WGS sequence"/>
</dbReference>
<keyword evidence="2" id="KW-1133">Transmembrane helix</keyword>
<evidence type="ECO:0000313" key="4">
    <source>
        <dbReference type="EMBL" id="RZM82623.1"/>
    </source>
</evidence>
<feature type="transmembrane region" description="Helical" evidence="2">
    <location>
        <begin position="77"/>
        <end position="99"/>
    </location>
</feature>
<evidence type="ECO:0000256" key="2">
    <source>
        <dbReference type="SAM" id="Phobius"/>
    </source>
</evidence>
<dbReference type="PANTHER" id="PTHR43318">
    <property type="entry name" value="UDP-N-ACETYLGLUCOSAMINE 4,6-DEHYDRATASE"/>
    <property type="match status" value="1"/>
</dbReference>